<dbReference type="InterPro" id="IPR051712">
    <property type="entry name" value="ARTD-AVP"/>
</dbReference>
<dbReference type="Proteomes" id="UP000013827">
    <property type="component" value="Unassembled WGS sequence"/>
</dbReference>
<keyword evidence="1" id="KW-0328">Glycosyltransferase</keyword>
<dbReference type="InterPro" id="IPR012317">
    <property type="entry name" value="Poly(ADP-ribose)pol_cat_dom"/>
</dbReference>
<dbReference type="EnsemblProtists" id="EOD15902">
    <property type="protein sequence ID" value="EOD15902"/>
    <property type="gene ID" value="EMIHUDRAFT_245424"/>
</dbReference>
<dbReference type="PROSITE" id="PS51059">
    <property type="entry name" value="PARP_CATALYTIC"/>
    <property type="match status" value="1"/>
</dbReference>
<dbReference type="AlphaFoldDB" id="A0A0D3IXB7"/>
<dbReference type="PANTHER" id="PTHR45740">
    <property type="entry name" value="POLY [ADP-RIBOSE] POLYMERASE"/>
    <property type="match status" value="1"/>
</dbReference>
<reference evidence="5" key="1">
    <citation type="journal article" date="2013" name="Nature">
        <title>Pan genome of the phytoplankton Emiliania underpins its global distribution.</title>
        <authorList>
            <person name="Read B.A."/>
            <person name="Kegel J."/>
            <person name="Klute M.J."/>
            <person name="Kuo A."/>
            <person name="Lefebvre S.C."/>
            <person name="Maumus F."/>
            <person name="Mayer C."/>
            <person name="Miller J."/>
            <person name="Monier A."/>
            <person name="Salamov A."/>
            <person name="Young J."/>
            <person name="Aguilar M."/>
            <person name="Claverie J.M."/>
            <person name="Frickenhaus S."/>
            <person name="Gonzalez K."/>
            <person name="Herman E.K."/>
            <person name="Lin Y.C."/>
            <person name="Napier J."/>
            <person name="Ogata H."/>
            <person name="Sarno A.F."/>
            <person name="Shmutz J."/>
            <person name="Schroeder D."/>
            <person name="de Vargas C."/>
            <person name="Verret F."/>
            <person name="von Dassow P."/>
            <person name="Valentin K."/>
            <person name="Van de Peer Y."/>
            <person name="Wheeler G."/>
            <person name="Dacks J.B."/>
            <person name="Delwiche C.F."/>
            <person name="Dyhrman S.T."/>
            <person name="Glockner G."/>
            <person name="John U."/>
            <person name="Richards T."/>
            <person name="Worden A.Z."/>
            <person name="Zhang X."/>
            <person name="Grigoriev I.V."/>
            <person name="Allen A.E."/>
            <person name="Bidle K."/>
            <person name="Borodovsky M."/>
            <person name="Bowler C."/>
            <person name="Brownlee C."/>
            <person name="Cock J.M."/>
            <person name="Elias M."/>
            <person name="Gladyshev V.N."/>
            <person name="Groth M."/>
            <person name="Guda C."/>
            <person name="Hadaegh A."/>
            <person name="Iglesias-Rodriguez M.D."/>
            <person name="Jenkins J."/>
            <person name="Jones B.M."/>
            <person name="Lawson T."/>
            <person name="Leese F."/>
            <person name="Lindquist E."/>
            <person name="Lobanov A."/>
            <person name="Lomsadze A."/>
            <person name="Malik S.B."/>
            <person name="Marsh M.E."/>
            <person name="Mackinder L."/>
            <person name="Mock T."/>
            <person name="Mueller-Roeber B."/>
            <person name="Pagarete A."/>
            <person name="Parker M."/>
            <person name="Probert I."/>
            <person name="Quesneville H."/>
            <person name="Raines C."/>
            <person name="Rensing S.A."/>
            <person name="Riano-Pachon D.M."/>
            <person name="Richier S."/>
            <person name="Rokitta S."/>
            <person name="Shiraiwa Y."/>
            <person name="Soanes D.M."/>
            <person name="van der Giezen M."/>
            <person name="Wahlund T.M."/>
            <person name="Williams B."/>
            <person name="Wilson W."/>
            <person name="Wolfe G."/>
            <person name="Wurch L.L."/>
        </authorList>
    </citation>
    <scope>NUCLEOTIDE SEQUENCE</scope>
</reference>
<evidence type="ECO:0000256" key="1">
    <source>
        <dbReference type="RuleBase" id="RU362114"/>
    </source>
</evidence>
<dbReference type="GO" id="GO:0005634">
    <property type="term" value="C:nucleus"/>
    <property type="evidence" value="ECO:0007669"/>
    <property type="project" value="TreeGrafter"/>
</dbReference>
<dbReference type="RefSeq" id="XP_005768331.1">
    <property type="nucleotide sequence ID" value="XM_005768274.1"/>
</dbReference>
<dbReference type="PANTHER" id="PTHR45740:SF2">
    <property type="entry name" value="POLY [ADP-RIBOSE] POLYMERASE"/>
    <property type="match status" value="1"/>
</dbReference>
<evidence type="ECO:0000259" key="3">
    <source>
        <dbReference type="PROSITE" id="PS51059"/>
    </source>
</evidence>
<dbReference type="GO" id="GO:1990404">
    <property type="term" value="F:NAD+-protein mono-ADP-ribosyltransferase activity"/>
    <property type="evidence" value="ECO:0007669"/>
    <property type="project" value="TreeGrafter"/>
</dbReference>
<dbReference type="Gene3D" id="3.90.228.10">
    <property type="match status" value="1"/>
</dbReference>
<evidence type="ECO:0000313" key="4">
    <source>
        <dbReference type="EnsemblProtists" id="EOD15902"/>
    </source>
</evidence>
<dbReference type="HOGENOM" id="CLU_499167_0_0_1"/>
<feature type="compositionally biased region" description="Basic and acidic residues" evidence="2">
    <location>
        <begin position="478"/>
        <end position="493"/>
    </location>
</feature>
<proteinExistence type="predicted"/>
<dbReference type="EC" id="2.4.2.-" evidence="1"/>
<dbReference type="SUPFAM" id="SSF56399">
    <property type="entry name" value="ADP-ribosylation"/>
    <property type="match status" value="1"/>
</dbReference>
<dbReference type="KEGG" id="ehx:EMIHUDRAFT_245424"/>
<dbReference type="GeneID" id="17262051"/>
<feature type="domain" description="PARP catalytic" evidence="3">
    <location>
        <begin position="297"/>
        <end position="541"/>
    </location>
</feature>
<dbReference type="GO" id="GO:0003950">
    <property type="term" value="F:NAD+ poly-ADP-ribosyltransferase activity"/>
    <property type="evidence" value="ECO:0007669"/>
    <property type="project" value="UniProtKB-UniRule"/>
</dbReference>
<sequence>MVKIKALPVAGLGSVAGDVAELVAKHIGEDDRFAAALSCRALRDALRRGAPRLHLKTHVASAVGSFPRLKWSLAVGCPRERLCELAAAQPGGRELIEYLQFVDGTCPWGKTCDVAASRGDVPLLEWAREGGAPWGVSTAAALAGHWSAFKPALEVSVGGVRFGSRNAVQPIARLLTLGCPADETCCAAAATLHGVAELSFLRSFDLPWDERTCSALAAAGNTEALKWAQEQDCPCDAALVSAALASAAAAGKLDVGRLLSSLDEQKAEVARLQPYEAAHAAAEAKCESAVLANLAKLPLYSRYQTARAVQLGDGDPTRALLVREFLKSRTRHRGPRQGDPHRSVPLFEVQRVEQLFNPRLQEKYLAELQDIAGLCERRVGPLPDIDARCTRIDVEAFPGLKLNERLLYHGAPSELIERLTRQGLDPRYAGGHFGKLFGAAVYLAANSSKSDIYTEPNAAGERCVLVARACLGEAHRAQEPMRDALKPPERPDGRGPLSSVAALTLQQGGVVEHPEFMVYQSSQCLPVFAIWYKHGAGCGCTHCWRP</sequence>
<keyword evidence="5" id="KW-1185">Reference proteome</keyword>
<keyword evidence="1" id="KW-0520">NAD</keyword>
<name>A0A0D3IXB7_EMIH1</name>
<dbReference type="Pfam" id="PF00644">
    <property type="entry name" value="PARP"/>
    <property type="match status" value="1"/>
</dbReference>
<evidence type="ECO:0000313" key="5">
    <source>
        <dbReference type="Proteomes" id="UP000013827"/>
    </source>
</evidence>
<organism evidence="4 5">
    <name type="scientific">Emiliania huxleyi (strain CCMP1516)</name>
    <dbReference type="NCBI Taxonomy" id="280463"/>
    <lineage>
        <taxon>Eukaryota</taxon>
        <taxon>Haptista</taxon>
        <taxon>Haptophyta</taxon>
        <taxon>Prymnesiophyceae</taxon>
        <taxon>Isochrysidales</taxon>
        <taxon>Noelaerhabdaceae</taxon>
        <taxon>Emiliania</taxon>
    </lineage>
</organism>
<keyword evidence="1" id="KW-0808">Transferase</keyword>
<evidence type="ECO:0000256" key="2">
    <source>
        <dbReference type="SAM" id="MobiDB-lite"/>
    </source>
</evidence>
<reference evidence="4" key="2">
    <citation type="submission" date="2024-10" db="UniProtKB">
        <authorList>
            <consortium name="EnsemblProtists"/>
        </authorList>
    </citation>
    <scope>IDENTIFICATION</scope>
</reference>
<feature type="region of interest" description="Disordered" evidence="2">
    <location>
        <begin position="478"/>
        <end position="497"/>
    </location>
</feature>
<dbReference type="STRING" id="2903.R1C1E6"/>
<accession>A0A0D3IXB7</accession>
<dbReference type="PaxDb" id="2903-EOD15902"/>
<dbReference type="eggNOG" id="KOG4177">
    <property type="taxonomic scope" value="Eukaryota"/>
</dbReference>
<protein>
    <recommendedName>
        <fullName evidence="1">Poly [ADP-ribose] polymerase</fullName>
        <shortName evidence="1">PARP</shortName>
        <ecNumber evidence="1">2.4.2.-</ecNumber>
    </recommendedName>
</protein>